<organism evidence="2 3">
    <name type="scientific">Mucinivorans hirudinis</name>
    <dbReference type="NCBI Taxonomy" id="1433126"/>
    <lineage>
        <taxon>Bacteria</taxon>
        <taxon>Pseudomonadati</taxon>
        <taxon>Bacteroidota</taxon>
        <taxon>Bacteroidia</taxon>
        <taxon>Bacteroidales</taxon>
        <taxon>Rikenellaceae</taxon>
        <taxon>Mucinivorans</taxon>
    </lineage>
</organism>
<accession>A0A060RB98</accession>
<keyword evidence="1" id="KW-0472">Membrane</keyword>
<keyword evidence="3" id="KW-1185">Reference proteome</keyword>
<dbReference type="KEGG" id="rbc:BN938_2775"/>
<protein>
    <submittedName>
        <fullName evidence="2">Uncharacterized protein</fullName>
    </submittedName>
</protein>
<evidence type="ECO:0000313" key="2">
    <source>
        <dbReference type="EMBL" id="CDN32842.1"/>
    </source>
</evidence>
<dbReference type="AlphaFoldDB" id="A0A060RB98"/>
<sequence>MVICPTIKNITFYKFSIVHYIFAVALGLPRGLTYYESFFASF</sequence>
<evidence type="ECO:0000256" key="1">
    <source>
        <dbReference type="SAM" id="Phobius"/>
    </source>
</evidence>
<evidence type="ECO:0000313" key="3">
    <source>
        <dbReference type="Proteomes" id="UP000027616"/>
    </source>
</evidence>
<proteinExistence type="predicted"/>
<reference evidence="2 3" key="1">
    <citation type="journal article" date="2015" name="Genome Announc.">
        <title>Complete Genome Sequence of the Novel Leech Symbiont Mucinivorans hirudinis M3T.</title>
        <authorList>
            <person name="Nelson M.C."/>
            <person name="Bomar L."/>
            <person name="Graf J."/>
        </authorList>
    </citation>
    <scope>NUCLEOTIDE SEQUENCE [LARGE SCALE GENOMIC DNA]</scope>
    <source>
        <strain evidence="3">M3</strain>
    </source>
</reference>
<gene>
    <name evidence="2" type="ORF">BN938_2775</name>
</gene>
<dbReference type="Proteomes" id="UP000027616">
    <property type="component" value="Chromosome I"/>
</dbReference>
<dbReference type="HOGENOM" id="CLU_3254263_0_0_10"/>
<keyword evidence="1" id="KW-1133">Transmembrane helix</keyword>
<dbReference type="EMBL" id="HG934468">
    <property type="protein sequence ID" value="CDN32842.1"/>
    <property type="molecule type" value="Genomic_DNA"/>
</dbReference>
<feature type="transmembrane region" description="Helical" evidence="1">
    <location>
        <begin position="12"/>
        <end position="32"/>
    </location>
</feature>
<name>A0A060RB98_9BACT</name>
<keyword evidence="1" id="KW-0812">Transmembrane</keyword>